<accession>A0ABY7TC05</accession>
<reference evidence="6 7" key="1">
    <citation type="submission" date="2023-02" db="EMBL/GenBank/DDBJ databases">
        <title>Genome sequence of Mucilaginibacter jinjuensis strain KACC 16571.</title>
        <authorList>
            <person name="Kim S."/>
            <person name="Heo J."/>
            <person name="Kwon S.-W."/>
        </authorList>
    </citation>
    <scope>NUCLEOTIDE SEQUENCE [LARGE SCALE GENOMIC DNA]</scope>
    <source>
        <strain evidence="6 7">KACC 16571</strain>
    </source>
</reference>
<organism evidence="6 7">
    <name type="scientific">Mucilaginibacter jinjuensis</name>
    <dbReference type="NCBI Taxonomy" id="1176721"/>
    <lineage>
        <taxon>Bacteria</taxon>
        <taxon>Pseudomonadati</taxon>
        <taxon>Bacteroidota</taxon>
        <taxon>Sphingobacteriia</taxon>
        <taxon>Sphingobacteriales</taxon>
        <taxon>Sphingobacteriaceae</taxon>
        <taxon>Mucilaginibacter</taxon>
    </lineage>
</organism>
<evidence type="ECO:0000313" key="6">
    <source>
        <dbReference type="EMBL" id="WCT13892.1"/>
    </source>
</evidence>
<evidence type="ECO:0000256" key="2">
    <source>
        <dbReference type="ARBA" id="ARBA00023125"/>
    </source>
</evidence>
<dbReference type="EMBL" id="CP117167">
    <property type="protein sequence ID" value="WCT13892.1"/>
    <property type="molecule type" value="Genomic_DNA"/>
</dbReference>
<dbReference type="PROSITE" id="PS01124">
    <property type="entry name" value="HTH_ARAC_FAMILY_2"/>
    <property type="match status" value="1"/>
</dbReference>
<evidence type="ECO:0000256" key="4">
    <source>
        <dbReference type="ARBA" id="ARBA00023163"/>
    </source>
</evidence>
<protein>
    <submittedName>
        <fullName evidence="6">AraC family transcriptional regulator</fullName>
    </submittedName>
</protein>
<keyword evidence="4" id="KW-0804">Transcription</keyword>
<feature type="domain" description="HTH araC/xylS-type" evidence="5">
    <location>
        <begin position="161"/>
        <end position="257"/>
    </location>
</feature>
<dbReference type="PANTHER" id="PTHR46796:SF2">
    <property type="entry name" value="TRANSCRIPTIONAL REGULATORY PROTEIN"/>
    <property type="match status" value="1"/>
</dbReference>
<gene>
    <name evidence="6" type="ORF">PQO05_08095</name>
</gene>
<dbReference type="InterPro" id="IPR037923">
    <property type="entry name" value="HTH-like"/>
</dbReference>
<dbReference type="SUPFAM" id="SSF46689">
    <property type="entry name" value="Homeodomain-like"/>
    <property type="match status" value="2"/>
</dbReference>
<dbReference type="Gene3D" id="1.10.10.60">
    <property type="entry name" value="Homeodomain-like"/>
    <property type="match status" value="1"/>
</dbReference>
<dbReference type="PROSITE" id="PS00041">
    <property type="entry name" value="HTH_ARAC_FAMILY_1"/>
    <property type="match status" value="1"/>
</dbReference>
<dbReference type="InterPro" id="IPR050204">
    <property type="entry name" value="AraC_XylS_family_regulators"/>
</dbReference>
<dbReference type="SUPFAM" id="SSF51215">
    <property type="entry name" value="Regulatory protein AraC"/>
    <property type="match status" value="1"/>
</dbReference>
<evidence type="ECO:0000313" key="7">
    <source>
        <dbReference type="Proteomes" id="UP001216139"/>
    </source>
</evidence>
<keyword evidence="2" id="KW-0238">DNA-binding</keyword>
<dbReference type="InterPro" id="IPR003313">
    <property type="entry name" value="AraC-bd"/>
</dbReference>
<dbReference type="Pfam" id="PF02311">
    <property type="entry name" value="AraC_binding"/>
    <property type="match status" value="1"/>
</dbReference>
<dbReference type="InterPro" id="IPR009057">
    <property type="entry name" value="Homeodomain-like_sf"/>
</dbReference>
<keyword evidence="1" id="KW-0805">Transcription regulation</keyword>
<proteinExistence type="predicted"/>
<dbReference type="Pfam" id="PF12833">
    <property type="entry name" value="HTH_18"/>
    <property type="match status" value="1"/>
</dbReference>
<dbReference type="InterPro" id="IPR018060">
    <property type="entry name" value="HTH_AraC"/>
</dbReference>
<dbReference type="RefSeq" id="WP_273632196.1">
    <property type="nucleotide sequence ID" value="NZ_CP117167.1"/>
</dbReference>
<dbReference type="SMART" id="SM00342">
    <property type="entry name" value="HTH_ARAC"/>
    <property type="match status" value="1"/>
</dbReference>
<dbReference type="PANTHER" id="PTHR46796">
    <property type="entry name" value="HTH-TYPE TRANSCRIPTIONAL ACTIVATOR RHAS-RELATED"/>
    <property type="match status" value="1"/>
</dbReference>
<dbReference type="InterPro" id="IPR018062">
    <property type="entry name" value="HTH_AraC-typ_CS"/>
</dbReference>
<evidence type="ECO:0000256" key="1">
    <source>
        <dbReference type="ARBA" id="ARBA00023015"/>
    </source>
</evidence>
<sequence length="257" mass="29547">MISSWKNTRFDNIAFTSGENFTHSFPDHFHEEYTIGVSVNGIQQFNLLNKEFIVAPHSIFLIKPGQMHAHHPIADLGWSFKSMYLSPDFVDHLLKGSEIKADSAFVPVVQDEELFNHYINIHENKESDVEDRITSFLYSVYQRSTDNSLQASVISSSEKLDEIKAYLADHITQKLNLDTIAGKFHIDKFQLIRQFKKHTGVTPNVYLTILRVECARRLMNQNHSLVETAFEAGFYDQSHFHHNFLYYTGVTPGSFVG</sequence>
<name>A0ABY7TC05_9SPHI</name>
<keyword evidence="3" id="KW-0010">Activator</keyword>
<dbReference type="Proteomes" id="UP001216139">
    <property type="component" value="Chromosome"/>
</dbReference>
<evidence type="ECO:0000259" key="5">
    <source>
        <dbReference type="PROSITE" id="PS01124"/>
    </source>
</evidence>
<keyword evidence="7" id="KW-1185">Reference proteome</keyword>
<evidence type="ECO:0000256" key="3">
    <source>
        <dbReference type="ARBA" id="ARBA00023159"/>
    </source>
</evidence>